<reference evidence="3" key="1">
    <citation type="journal article" date="2020" name="Stud. Mycol.">
        <title>101 Dothideomycetes genomes: a test case for predicting lifestyles and emergence of pathogens.</title>
        <authorList>
            <person name="Haridas S."/>
            <person name="Albert R."/>
            <person name="Binder M."/>
            <person name="Bloem J."/>
            <person name="Labutti K."/>
            <person name="Salamov A."/>
            <person name="Andreopoulos B."/>
            <person name="Baker S."/>
            <person name="Barry K."/>
            <person name="Bills G."/>
            <person name="Bluhm B."/>
            <person name="Cannon C."/>
            <person name="Castanera R."/>
            <person name="Culley D."/>
            <person name="Daum C."/>
            <person name="Ezra D."/>
            <person name="Gonzalez J."/>
            <person name="Henrissat B."/>
            <person name="Kuo A."/>
            <person name="Liang C."/>
            <person name="Lipzen A."/>
            <person name="Lutzoni F."/>
            <person name="Magnuson J."/>
            <person name="Mondo S."/>
            <person name="Nolan M."/>
            <person name="Ohm R."/>
            <person name="Pangilinan J."/>
            <person name="Park H.-J."/>
            <person name="Ramirez L."/>
            <person name="Alfaro M."/>
            <person name="Sun H."/>
            <person name="Tritt A."/>
            <person name="Yoshinaga Y."/>
            <person name="Zwiers L.-H."/>
            <person name="Turgeon B."/>
            <person name="Goodwin S."/>
            <person name="Spatafora J."/>
            <person name="Crous P."/>
            <person name="Grigoriev I."/>
        </authorList>
    </citation>
    <scope>NUCLEOTIDE SEQUENCE</scope>
    <source>
        <strain evidence="3">CBS 122368</strain>
    </source>
</reference>
<feature type="compositionally biased region" description="Polar residues" evidence="1">
    <location>
        <begin position="176"/>
        <end position="190"/>
    </location>
</feature>
<protein>
    <recommendedName>
        <fullName evidence="2">SUZ domain-containing protein</fullName>
    </recommendedName>
</protein>
<organism evidence="3 4">
    <name type="scientific">Trematosphaeria pertusa</name>
    <dbReference type="NCBI Taxonomy" id="390896"/>
    <lineage>
        <taxon>Eukaryota</taxon>
        <taxon>Fungi</taxon>
        <taxon>Dikarya</taxon>
        <taxon>Ascomycota</taxon>
        <taxon>Pezizomycotina</taxon>
        <taxon>Dothideomycetes</taxon>
        <taxon>Pleosporomycetidae</taxon>
        <taxon>Pleosporales</taxon>
        <taxon>Massarineae</taxon>
        <taxon>Trematosphaeriaceae</taxon>
        <taxon>Trematosphaeria</taxon>
    </lineage>
</organism>
<evidence type="ECO:0000256" key="1">
    <source>
        <dbReference type="SAM" id="MobiDB-lite"/>
    </source>
</evidence>
<feature type="region of interest" description="Disordered" evidence="1">
    <location>
        <begin position="91"/>
        <end position="284"/>
    </location>
</feature>
<evidence type="ECO:0000259" key="2">
    <source>
        <dbReference type="PROSITE" id="PS51673"/>
    </source>
</evidence>
<dbReference type="EMBL" id="ML987189">
    <property type="protein sequence ID" value="KAF2255690.1"/>
    <property type="molecule type" value="Genomic_DNA"/>
</dbReference>
<feature type="compositionally biased region" description="Basic and acidic residues" evidence="1">
    <location>
        <begin position="137"/>
        <end position="172"/>
    </location>
</feature>
<dbReference type="InterPro" id="IPR024771">
    <property type="entry name" value="SUZ"/>
</dbReference>
<feature type="region of interest" description="Disordered" evidence="1">
    <location>
        <begin position="34"/>
        <end position="61"/>
    </location>
</feature>
<keyword evidence="4" id="KW-1185">Reference proteome</keyword>
<dbReference type="PROSITE" id="PS51673">
    <property type="entry name" value="SUZ"/>
    <property type="match status" value="1"/>
</dbReference>
<dbReference type="OrthoDB" id="5422283at2759"/>
<dbReference type="RefSeq" id="XP_033690694.1">
    <property type="nucleotide sequence ID" value="XM_033831777.1"/>
</dbReference>
<feature type="compositionally biased region" description="Basic and acidic residues" evidence="1">
    <location>
        <begin position="252"/>
        <end position="261"/>
    </location>
</feature>
<dbReference type="GeneID" id="54585107"/>
<dbReference type="Proteomes" id="UP000800094">
    <property type="component" value="Unassembled WGS sequence"/>
</dbReference>
<accession>A0A6A6J1C9</accession>
<gene>
    <name evidence="3" type="ORF">BU26DRAFT_545245</name>
</gene>
<dbReference type="AlphaFoldDB" id="A0A6A6J1C9"/>
<proteinExistence type="predicted"/>
<feature type="domain" description="SUZ" evidence="2">
    <location>
        <begin position="92"/>
        <end position="177"/>
    </location>
</feature>
<sequence length="284" mass="31349">MAPKTGAVADAWDDDWESLADVRCLSGLCDRAADRAQKHDEPSQKGEPAPEVKLSKAERRAKHAELNRQIWASAVLTRENPEPMLFLEARNNVPVQPTFKSPVTVLARKPPPQVLSRNGPTAGMAALNLDDDDDSEEERRKRSEAEFEERKARAQRERAEKERRYAEAREKIFGSSAASEDSRGTSPNKSTRGKGKGRGGRDSQPRSSNENSPARPPIAGRQLYDPSYSSKPGSVYIQKKESSISRPETPNDQEKPIREPRGPQAIGRGGRGFAPRGNRTGTIS</sequence>
<evidence type="ECO:0000313" key="4">
    <source>
        <dbReference type="Proteomes" id="UP000800094"/>
    </source>
</evidence>
<name>A0A6A6J1C9_9PLEO</name>
<evidence type="ECO:0000313" key="3">
    <source>
        <dbReference type="EMBL" id="KAF2255690.1"/>
    </source>
</evidence>